<dbReference type="AlphaFoldDB" id="A0A9C6E1Z2"/>
<keyword evidence="1" id="KW-0732">Signal</keyword>
<feature type="signal peptide" evidence="1">
    <location>
        <begin position="1"/>
        <end position="23"/>
    </location>
</feature>
<gene>
    <name evidence="3" type="primary">LOC119644976</name>
</gene>
<name>A0A9C6E1Z2_9MUSC</name>
<accession>A0A9C6E1Z2</accession>
<evidence type="ECO:0000313" key="2">
    <source>
        <dbReference type="Proteomes" id="UP000092443"/>
    </source>
</evidence>
<feature type="chain" id="PRO_5038867295" evidence="1">
    <location>
        <begin position="24"/>
        <end position="62"/>
    </location>
</feature>
<dbReference type="GeneID" id="119644976"/>
<keyword evidence="2" id="KW-1185">Reference proteome</keyword>
<organism evidence="2 3">
    <name type="scientific">Glossina fuscipes</name>
    <dbReference type="NCBI Taxonomy" id="7396"/>
    <lineage>
        <taxon>Eukaryota</taxon>
        <taxon>Metazoa</taxon>
        <taxon>Ecdysozoa</taxon>
        <taxon>Arthropoda</taxon>
        <taxon>Hexapoda</taxon>
        <taxon>Insecta</taxon>
        <taxon>Pterygota</taxon>
        <taxon>Neoptera</taxon>
        <taxon>Endopterygota</taxon>
        <taxon>Diptera</taxon>
        <taxon>Brachycera</taxon>
        <taxon>Muscomorpha</taxon>
        <taxon>Hippoboscoidea</taxon>
        <taxon>Glossinidae</taxon>
        <taxon>Glossina</taxon>
    </lineage>
</organism>
<sequence>MKLLTATIYLCLLSIAFIAIVSAVPVDESLLGNIYESGDQPTAQNSQSIFKLKKLKKLLLWG</sequence>
<dbReference type="KEGG" id="gfs:119644976"/>
<reference evidence="3" key="1">
    <citation type="submission" date="2025-08" db="UniProtKB">
        <authorList>
            <consortium name="RefSeq"/>
        </authorList>
    </citation>
    <scope>IDENTIFICATION</scope>
    <source>
        <tissue evidence="3">Whole body pupa</tissue>
    </source>
</reference>
<dbReference type="Proteomes" id="UP000092443">
    <property type="component" value="Unplaced"/>
</dbReference>
<evidence type="ECO:0000256" key="1">
    <source>
        <dbReference type="SAM" id="SignalP"/>
    </source>
</evidence>
<evidence type="ECO:0000313" key="3">
    <source>
        <dbReference type="RefSeq" id="XP_037900647.1"/>
    </source>
</evidence>
<proteinExistence type="predicted"/>
<dbReference type="RefSeq" id="XP_037900647.1">
    <property type="nucleotide sequence ID" value="XM_038044719.1"/>
</dbReference>
<protein>
    <submittedName>
        <fullName evidence="3">Uncharacterized protein LOC119644976</fullName>
    </submittedName>
</protein>